<name>A0A1H9R168_9RHOB</name>
<dbReference type="AlphaFoldDB" id="A0A1H9R168"/>
<gene>
    <name evidence="2" type="ORF">SAMN04490244_10279</name>
</gene>
<keyword evidence="3" id="KW-1185">Reference proteome</keyword>
<evidence type="ECO:0008006" key="4">
    <source>
        <dbReference type="Google" id="ProtNLM"/>
    </source>
</evidence>
<evidence type="ECO:0000256" key="1">
    <source>
        <dbReference type="SAM" id="Phobius"/>
    </source>
</evidence>
<evidence type="ECO:0000313" key="2">
    <source>
        <dbReference type="EMBL" id="SER66357.1"/>
    </source>
</evidence>
<feature type="transmembrane region" description="Helical" evidence="1">
    <location>
        <begin position="54"/>
        <end position="75"/>
    </location>
</feature>
<dbReference type="EMBL" id="FOGU01000002">
    <property type="protein sequence ID" value="SER66357.1"/>
    <property type="molecule type" value="Genomic_DNA"/>
</dbReference>
<keyword evidence="1" id="KW-1133">Transmembrane helix</keyword>
<keyword evidence="1" id="KW-0812">Transmembrane</keyword>
<sequence>MEMTAQEWLVLLALGGGCGLTGQVARMVIGLKKLWSDSADMQEAERKLSPARLMLSLVIGAAAGALAAVVTVSAAGKVNREEILGLIAAGYAGADFIEGAIKKRLPAG</sequence>
<protein>
    <recommendedName>
        <fullName evidence="4">LydA holin phage, holin superfamily III</fullName>
    </recommendedName>
</protein>
<proteinExistence type="predicted"/>
<reference evidence="2 3" key="1">
    <citation type="submission" date="2016-10" db="EMBL/GenBank/DDBJ databases">
        <authorList>
            <person name="de Groot N.N."/>
        </authorList>
    </citation>
    <scope>NUCLEOTIDE SEQUENCE [LARGE SCALE GENOMIC DNA]</scope>
    <source>
        <strain evidence="2 3">DSM 23042</strain>
    </source>
</reference>
<organism evidence="2 3">
    <name type="scientific">Tranquillimonas rosea</name>
    <dbReference type="NCBI Taxonomy" id="641238"/>
    <lineage>
        <taxon>Bacteria</taxon>
        <taxon>Pseudomonadati</taxon>
        <taxon>Pseudomonadota</taxon>
        <taxon>Alphaproteobacteria</taxon>
        <taxon>Rhodobacterales</taxon>
        <taxon>Roseobacteraceae</taxon>
        <taxon>Tranquillimonas</taxon>
    </lineage>
</organism>
<evidence type="ECO:0000313" key="3">
    <source>
        <dbReference type="Proteomes" id="UP000198885"/>
    </source>
</evidence>
<accession>A0A1H9R168</accession>
<dbReference type="STRING" id="641238.SAMN04490244_10279"/>
<keyword evidence="1" id="KW-0472">Membrane</keyword>
<dbReference type="Proteomes" id="UP000198885">
    <property type="component" value="Unassembled WGS sequence"/>
</dbReference>